<feature type="compositionally biased region" description="Acidic residues" evidence="1">
    <location>
        <begin position="1"/>
        <end position="13"/>
    </location>
</feature>
<dbReference type="Proteomes" id="UP000828390">
    <property type="component" value="Unassembled WGS sequence"/>
</dbReference>
<reference evidence="2" key="1">
    <citation type="journal article" date="2019" name="bioRxiv">
        <title>The Genome of the Zebra Mussel, Dreissena polymorpha: A Resource for Invasive Species Research.</title>
        <authorList>
            <person name="McCartney M.A."/>
            <person name="Auch B."/>
            <person name="Kono T."/>
            <person name="Mallez S."/>
            <person name="Zhang Y."/>
            <person name="Obille A."/>
            <person name="Becker A."/>
            <person name="Abrahante J.E."/>
            <person name="Garbe J."/>
            <person name="Badalamenti J.P."/>
            <person name="Herman A."/>
            <person name="Mangelson H."/>
            <person name="Liachko I."/>
            <person name="Sullivan S."/>
            <person name="Sone E.D."/>
            <person name="Koren S."/>
            <person name="Silverstein K.A.T."/>
            <person name="Beckman K.B."/>
            <person name="Gohl D.M."/>
        </authorList>
    </citation>
    <scope>NUCLEOTIDE SEQUENCE</scope>
    <source>
        <strain evidence="2">Duluth1</strain>
        <tissue evidence="2">Whole animal</tissue>
    </source>
</reference>
<feature type="compositionally biased region" description="Polar residues" evidence="1">
    <location>
        <begin position="18"/>
        <end position="28"/>
    </location>
</feature>
<protein>
    <submittedName>
        <fullName evidence="2">Uncharacterized protein</fullName>
    </submittedName>
</protein>
<evidence type="ECO:0000256" key="1">
    <source>
        <dbReference type="SAM" id="MobiDB-lite"/>
    </source>
</evidence>
<reference evidence="2" key="2">
    <citation type="submission" date="2020-11" db="EMBL/GenBank/DDBJ databases">
        <authorList>
            <person name="McCartney M.A."/>
            <person name="Auch B."/>
            <person name="Kono T."/>
            <person name="Mallez S."/>
            <person name="Becker A."/>
            <person name="Gohl D.M."/>
            <person name="Silverstein K.A.T."/>
            <person name="Koren S."/>
            <person name="Bechman K.B."/>
            <person name="Herman A."/>
            <person name="Abrahante J.E."/>
            <person name="Garbe J."/>
        </authorList>
    </citation>
    <scope>NUCLEOTIDE SEQUENCE</scope>
    <source>
        <strain evidence="2">Duluth1</strain>
        <tissue evidence="2">Whole animal</tissue>
    </source>
</reference>
<dbReference type="AlphaFoldDB" id="A0A9D4FZA3"/>
<organism evidence="2 3">
    <name type="scientific">Dreissena polymorpha</name>
    <name type="common">Zebra mussel</name>
    <name type="synonym">Mytilus polymorpha</name>
    <dbReference type="NCBI Taxonomy" id="45954"/>
    <lineage>
        <taxon>Eukaryota</taxon>
        <taxon>Metazoa</taxon>
        <taxon>Spiralia</taxon>
        <taxon>Lophotrochozoa</taxon>
        <taxon>Mollusca</taxon>
        <taxon>Bivalvia</taxon>
        <taxon>Autobranchia</taxon>
        <taxon>Heteroconchia</taxon>
        <taxon>Euheterodonta</taxon>
        <taxon>Imparidentia</taxon>
        <taxon>Neoheterodontei</taxon>
        <taxon>Myida</taxon>
        <taxon>Dreissenoidea</taxon>
        <taxon>Dreissenidae</taxon>
        <taxon>Dreissena</taxon>
    </lineage>
</organism>
<evidence type="ECO:0000313" key="3">
    <source>
        <dbReference type="Proteomes" id="UP000828390"/>
    </source>
</evidence>
<feature type="region of interest" description="Disordered" evidence="1">
    <location>
        <begin position="1"/>
        <end position="28"/>
    </location>
</feature>
<evidence type="ECO:0000313" key="2">
    <source>
        <dbReference type="EMBL" id="KAH3805871.1"/>
    </source>
</evidence>
<accession>A0A9D4FZA3</accession>
<sequence length="91" mass="10310">MTYSSDEDSESESDVAYQHSTSLVNDNNAPPCYKVTSILDQIPKSLKKQIWANKCVDLSQLLSIDPLAHQQTNNLIFQMDKFSYISLVPRT</sequence>
<dbReference type="EMBL" id="JAIWYP010000006">
    <property type="protein sequence ID" value="KAH3805871.1"/>
    <property type="molecule type" value="Genomic_DNA"/>
</dbReference>
<gene>
    <name evidence="2" type="ORF">DPMN_134181</name>
</gene>
<proteinExistence type="predicted"/>
<keyword evidence="3" id="KW-1185">Reference proteome</keyword>
<comment type="caution">
    <text evidence="2">The sequence shown here is derived from an EMBL/GenBank/DDBJ whole genome shotgun (WGS) entry which is preliminary data.</text>
</comment>
<name>A0A9D4FZA3_DREPO</name>